<evidence type="ECO:0000256" key="1">
    <source>
        <dbReference type="SAM" id="SignalP"/>
    </source>
</evidence>
<reference evidence="2 3" key="1">
    <citation type="submission" date="2019-07" db="EMBL/GenBank/DDBJ databases">
        <title>Diversity of Bacteria from Kongsfjorden, Arctic.</title>
        <authorList>
            <person name="Yu Y."/>
        </authorList>
    </citation>
    <scope>NUCLEOTIDE SEQUENCE [LARGE SCALE GENOMIC DNA]</scope>
    <source>
        <strain evidence="2 3">SM1927</strain>
    </source>
</reference>
<comment type="caution">
    <text evidence="2">The sequence shown here is derived from an EMBL/GenBank/DDBJ whole genome shotgun (WGS) entry which is preliminary data.</text>
</comment>
<feature type="signal peptide" evidence="1">
    <location>
        <begin position="1"/>
        <end position="18"/>
    </location>
</feature>
<organism evidence="2 3">
    <name type="scientific">Pseudoalteromonas neustonica</name>
    <dbReference type="NCBI Taxonomy" id="1840331"/>
    <lineage>
        <taxon>Bacteria</taxon>
        <taxon>Pseudomonadati</taxon>
        <taxon>Pseudomonadota</taxon>
        <taxon>Gammaproteobacteria</taxon>
        <taxon>Alteromonadales</taxon>
        <taxon>Pseudoalteromonadaceae</taxon>
        <taxon>Pseudoalteromonas</taxon>
    </lineage>
</organism>
<evidence type="ECO:0000313" key="2">
    <source>
        <dbReference type="EMBL" id="TVU82139.1"/>
    </source>
</evidence>
<sequence length="195" mass="21395">MKKLFVIVLLANFITACGSDNEAVLECPPTAIAIDINKIELAVNGGEYQANTLISYDKVDLSFEASGANVYSDGNELDEGKTYAENCVTLPVVIPANNKLTKLNIYSSADFSADLTSGSSLNDVFSVIEFNIENSQEAITVAKVQELLPVMMQRYFNFTLNTAPEFESSHVFYIEISLDNGKQFLLQTPEVLLSK</sequence>
<keyword evidence="3" id="KW-1185">Reference proteome</keyword>
<evidence type="ECO:0008006" key="4">
    <source>
        <dbReference type="Google" id="ProtNLM"/>
    </source>
</evidence>
<dbReference type="RefSeq" id="WP_145239686.1">
    <property type="nucleotide sequence ID" value="NZ_VNFF01000013.1"/>
</dbReference>
<name>A0ABY3FCJ6_9GAMM</name>
<accession>A0ABY3FCJ6</accession>
<dbReference type="PROSITE" id="PS51257">
    <property type="entry name" value="PROKAR_LIPOPROTEIN"/>
    <property type="match status" value="1"/>
</dbReference>
<evidence type="ECO:0000313" key="3">
    <source>
        <dbReference type="Proteomes" id="UP000317938"/>
    </source>
</evidence>
<protein>
    <recommendedName>
        <fullName evidence="4">DUF1735 domain-containing protein</fullName>
    </recommendedName>
</protein>
<dbReference type="Proteomes" id="UP000317938">
    <property type="component" value="Unassembled WGS sequence"/>
</dbReference>
<dbReference type="EMBL" id="VNFF01000013">
    <property type="protein sequence ID" value="TVU82139.1"/>
    <property type="molecule type" value="Genomic_DNA"/>
</dbReference>
<proteinExistence type="predicted"/>
<keyword evidence="1" id="KW-0732">Signal</keyword>
<gene>
    <name evidence="2" type="ORF">FQP85_13970</name>
</gene>
<feature type="chain" id="PRO_5046603578" description="DUF1735 domain-containing protein" evidence="1">
    <location>
        <begin position="19"/>
        <end position="195"/>
    </location>
</feature>